<evidence type="ECO:0000256" key="11">
    <source>
        <dbReference type="ARBA" id="ARBA00030210"/>
    </source>
</evidence>
<dbReference type="SUPFAM" id="SSF52540">
    <property type="entry name" value="P-loop containing nucleoside triphosphate hydrolases"/>
    <property type="match status" value="1"/>
</dbReference>
<evidence type="ECO:0000256" key="8">
    <source>
        <dbReference type="ARBA" id="ARBA00022917"/>
    </source>
</evidence>
<keyword evidence="9" id="KW-0342">GTP-binding</keyword>
<keyword evidence="7" id="KW-0547">Nucleotide-binding</keyword>
<dbReference type="CDD" id="cd03704">
    <property type="entry name" value="eRF3_C_III"/>
    <property type="match status" value="1"/>
</dbReference>
<dbReference type="GO" id="GO:0005525">
    <property type="term" value="F:GTP binding"/>
    <property type="evidence" value="ECO:0007669"/>
    <property type="project" value="UniProtKB-KW"/>
</dbReference>
<evidence type="ECO:0000259" key="15">
    <source>
        <dbReference type="PROSITE" id="PS51722"/>
    </source>
</evidence>
<dbReference type="EMBL" id="JAAAUQ010000394">
    <property type="protein sequence ID" value="KAF9150661.1"/>
    <property type="molecule type" value="Genomic_DNA"/>
</dbReference>
<evidence type="ECO:0000256" key="14">
    <source>
        <dbReference type="SAM" id="MobiDB-lite"/>
    </source>
</evidence>
<evidence type="ECO:0000256" key="12">
    <source>
        <dbReference type="ARBA" id="ARBA00030845"/>
    </source>
</evidence>
<comment type="caution">
    <text evidence="16">The sequence shown here is derived from an EMBL/GenBank/DDBJ whole genome shotgun (WGS) entry which is preliminary data.</text>
</comment>
<evidence type="ECO:0000313" key="17">
    <source>
        <dbReference type="Proteomes" id="UP000748756"/>
    </source>
</evidence>
<keyword evidence="5" id="KW-0597">Phosphoprotein</keyword>
<dbReference type="Gene3D" id="2.40.30.10">
    <property type="entry name" value="Translation factors"/>
    <property type="match status" value="2"/>
</dbReference>
<evidence type="ECO:0000256" key="1">
    <source>
        <dbReference type="ARBA" id="ARBA00004496"/>
    </source>
</evidence>
<dbReference type="OrthoDB" id="342024at2759"/>
<evidence type="ECO:0000256" key="2">
    <source>
        <dbReference type="ARBA" id="ARBA00007249"/>
    </source>
</evidence>
<sequence length="602" mass="64608">MSDQNDKTTPPTAKLSGLSLNPNAGSFVPRAAAKPFVPSWMPPPAAAAAPPAAATSSGIDFNRPPPAAVLNKTVEAPAPVSSGIDFNRPPPAAVLNKTVEAPKPVTPAPVVKPASPAPAAKPAAAAAPVPAAATPKKAPAPKAAPAAAPAAAEVEEEEAVDQETLTEFFGKEHMNVIFIGHVDAGKSTMGGRILEASGMIDQRTLEKYEKDAKEAGRDSWYLSWALDTNAEERAKGKTVECGRAYFETDVRRYTILDAPGHKTYVPSMIGGAAQADCAVLVISARKGEFETGFENGGQTREHAQLAKSGGVNKLIVVINKMDDPTVQWSKERYDECVTKLSPFLKANGYNMKTDVTFMPVSGFTGANIKKGIDPKDCTWYNGPSLLNFLDTLKIADRKLNAPLRMPISEKYKDMGTVVVGKIEAGSIKKGAQLLMMPNSVKVEVQQIYNELEEEIPVAAVGDNIRLRLRGIEEEDILIGFVLCSPKNPIHVVTKFEAQLGILDHKNIICAGYTAVLHIHNAIEEITLSAMLHLIDKKTGRKSKKPPQFLKKGQQGIVMIETAGPLCVETFVDAPRMGRFTLRDEGKTIAIGKITKLHFAEDA</sequence>
<dbReference type="InterPro" id="IPR003285">
    <property type="entry name" value="Sup35"/>
</dbReference>
<dbReference type="PRINTS" id="PR00315">
    <property type="entry name" value="ELONGATNFCT"/>
</dbReference>
<dbReference type="InterPro" id="IPR004161">
    <property type="entry name" value="EFTu-like_2"/>
</dbReference>
<gene>
    <name evidence="16" type="primary">SUP35_2</name>
    <name evidence="16" type="ORF">BG015_007507</name>
</gene>
<protein>
    <recommendedName>
        <fullName evidence="3">Eukaryotic peptide chain release factor GTP-binding subunit</fullName>
    </recommendedName>
    <alternativeName>
        <fullName evidence="13">ERF-3</fullName>
    </alternativeName>
    <alternativeName>
        <fullName evidence="12">ERF2</fullName>
    </alternativeName>
    <alternativeName>
        <fullName evidence="10">Polypeptide release factor 3</fullName>
    </alternativeName>
    <alternativeName>
        <fullName evidence="11">Translation release factor 3</fullName>
    </alternativeName>
</protein>
<organism evidence="16 17">
    <name type="scientific">Linnemannia schmuckeri</name>
    <dbReference type="NCBI Taxonomy" id="64567"/>
    <lineage>
        <taxon>Eukaryota</taxon>
        <taxon>Fungi</taxon>
        <taxon>Fungi incertae sedis</taxon>
        <taxon>Mucoromycota</taxon>
        <taxon>Mortierellomycotina</taxon>
        <taxon>Mortierellomycetes</taxon>
        <taxon>Mortierellales</taxon>
        <taxon>Mortierellaceae</taxon>
        <taxon>Linnemannia</taxon>
    </lineage>
</organism>
<dbReference type="SUPFAM" id="SSF50465">
    <property type="entry name" value="EF-Tu/eEF-1alpha/eIF2-gamma C-terminal domain"/>
    <property type="match status" value="1"/>
</dbReference>
<dbReference type="PROSITE" id="PS00301">
    <property type="entry name" value="G_TR_1"/>
    <property type="match status" value="1"/>
</dbReference>
<feature type="domain" description="Tr-type G" evidence="15">
    <location>
        <begin position="171"/>
        <end position="397"/>
    </location>
</feature>
<dbReference type="InterPro" id="IPR054696">
    <property type="entry name" value="GTP-eEF1A_C"/>
</dbReference>
<keyword evidence="4" id="KW-0963">Cytoplasm</keyword>
<dbReference type="CDD" id="cd04089">
    <property type="entry name" value="eRF3_II"/>
    <property type="match status" value="1"/>
</dbReference>
<dbReference type="GO" id="GO:0018444">
    <property type="term" value="C:translation release factor complex"/>
    <property type="evidence" value="ECO:0007669"/>
    <property type="project" value="UniProtKB-ARBA"/>
</dbReference>
<name>A0A9P5VBC8_9FUNG</name>
<dbReference type="InterPro" id="IPR027417">
    <property type="entry name" value="P-loop_NTPase"/>
</dbReference>
<evidence type="ECO:0000256" key="3">
    <source>
        <dbReference type="ARBA" id="ARBA00015765"/>
    </source>
</evidence>
<dbReference type="FunFam" id="2.40.30.10:FF:000017">
    <property type="entry name" value="Eukaryotic peptide chain release factor GTP-binding subunit"/>
    <property type="match status" value="1"/>
</dbReference>
<keyword evidence="17" id="KW-1185">Reference proteome</keyword>
<dbReference type="Pfam" id="PF00009">
    <property type="entry name" value="GTP_EFTU"/>
    <property type="match status" value="1"/>
</dbReference>
<dbReference type="InterPro" id="IPR009001">
    <property type="entry name" value="Transl_elong_EF1A/Init_IF2_C"/>
</dbReference>
<dbReference type="CDD" id="cd01883">
    <property type="entry name" value="EF1_alpha"/>
    <property type="match status" value="1"/>
</dbReference>
<dbReference type="AlphaFoldDB" id="A0A9P5VBC8"/>
<dbReference type="SUPFAM" id="SSF50447">
    <property type="entry name" value="Translation proteins"/>
    <property type="match status" value="1"/>
</dbReference>
<comment type="similarity">
    <text evidence="2">Belongs to the TRAFAC class translation factor GTPase superfamily. Classic translation factor GTPase family. EF-Tu/EF-1A subfamily.</text>
</comment>
<evidence type="ECO:0000256" key="7">
    <source>
        <dbReference type="ARBA" id="ARBA00022741"/>
    </source>
</evidence>
<evidence type="ECO:0000256" key="10">
    <source>
        <dbReference type="ARBA" id="ARBA00029585"/>
    </source>
</evidence>
<evidence type="ECO:0000256" key="5">
    <source>
        <dbReference type="ARBA" id="ARBA00022553"/>
    </source>
</evidence>
<dbReference type="GO" id="GO:0003924">
    <property type="term" value="F:GTPase activity"/>
    <property type="evidence" value="ECO:0007669"/>
    <property type="project" value="InterPro"/>
</dbReference>
<dbReference type="FunFam" id="3.40.50.300:FF:000503">
    <property type="entry name" value="Peptide chain release factor subunit 3"/>
    <property type="match status" value="1"/>
</dbReference>
<evidence type="ECO:0000256" key="6">
    <source>
        <dbReference type="ARBA" id="ARBA00022737"/>
    </source>
</evidence>
<dbReference type="InterPro" id="IPR050100">
    <property type="entry name" value="TRAFAC_GTPase_members"/>
</dbReference>
<evidence type="ECO:0000256" key="4">
    <source>
        <dbReference type="ARBA" id="ARBA00022490"/>
    </source>
</evidence>
<dbReference type="Proteomes" id="UP000748756">
    <property type="component" value="Unassembled WGS sequence"/>
</dbReference>
<evidence type="ECO:0000256" key="9">
    <source>
        <dbReference type="ARBA" id="ARBA00023134"/>
    </source>
</evidence>
<dbReference type="Gene3D" id="3.40.50.300">
    <property type="entry name" value="P-loop containing nucleotide triphosphate hydrolases"/>
    <property type="match status" value="1"/>
</dbReference>
<dbReference type="Pfam" id="PF03144">
    <property type="entry name" value="GTP_EFTU_D2"/>
    <property type="match status" value="1"/>
</dbReference>
<reference evidence="16" key="1">
    <citation type="journal article" date="2020" name="Fungal Divers.">
        <title>Resolving the Mortierellaceae phylogeny through synthesis of multi-gene phylogenetics and phylogenomics.</title>
        <authorList>
            <person name="Vandepol N."/>
            <person name="Liber J."/>
            <person name="Desiro A."/>
            <person name="Na H."/>
            <person name="Kennedy M."/>
            <person name="Barry K."/>
            <person name="Grigoriev I.V."/>
            <person name="Miller A.N."/>
            <person name="O'Donnell K."/>
            <person name="Stajich J.E."/>
            <person name="Bonito G."/>
        </authorList>
    </citation>
    <scope>NUCLEOTIDE SEQUENCE</scope>
    <source>
        <strain evidence="16">NRRL 6426</strain>
    </source>
</reference>
<dbReference type="PRINTS" id="PR01343">
    <property type="entry name" value="YEASTERF"/>
</dbReference>
<dbReference type="PANTHER" id="PTHR23115">
    <property type="entry name" value="TRANSLATION FACTOR"/>
    <property type="match status" value="1"/>
</dbReference>
<evidence type="ECO:0000256" key="13">
    <source>
        <dbReference type="ARBA" id="ARBA00031881"/>
    </source>
</evidence>
<dbReference type="GO" id="GO:0000288">
    <property type="term" value="P:nuclear-transcribed mRNA catabolic process, deadenylation-dependent decay"/>
    <property type="evidence" value="ECO:0007669"/>
    <property type="project" value="InterPro"/>
</dbReference>
<accession>A0A9P5VBC8</accession>
<comment type="subcellular location">
    <subcellularLocation>
        <location evidence="1">Cytoplasm</location>
    </subcellularLocation>
</comment>
<dbReference type="GO" id="GO:0003747">
    <property type="term" value="F:translation release factor activity"/>
    <property type="evidence" value="ECO:0007669"/>
    <property type="project" value="InterPro"/>
</dbReference>
<feature type="region of interest" description="Disordered" evidence="14">
    <location>
        <begin position="1"/>
        <end position="67"/>
    </location>
</feature>
<dbReference type="PROSITE" id="PS51722">
    <property type="entry name" value="G_TR_2"/>
    <property type="match status" value="1"/>
</dbReference>
<dbReference type="FunFam" id="2.40.30.10:FF:000061">
    <property type="entry name" value="Translation release factor eRF3, putative"/>
    <property type="match status" value="1"/>
</dbReference>
<dbReference type="InterPro" id="IPR031157">
    <property type="entry name" value="G_TR_CS"/>
</dbReference>
<dbReference type="InterPro" id="IPR000795">
    <property type="entry name" value="T_Tr_GTP-bd_dom"/>
</dbReference>
<proteinExistence type="inferred from homology"/>
<keyword evidence="6" id="KW-0677">Repeat</keyword>
<evidence type="ECO:0000313" key="16">
    <source>
        <dbReference type="EMBL" id="KAF9150661.1"/>
    </source>
</evidence>
<dbReference type="InterPro" id="IPR009000">
    <property type="entry name" value="Transl_B-barrel_sf"/>
</dbReference>
<keyword evidence="8" id="KW-0648">Protein biosynthesis</keyword>
<dbReference type="Pfam" id="PF22594">
    <property type="entry name" value="GTP-eEF1A_C"/>
    <property type="match status" value="1"/>
</dbReference>